<keyword evidence="2 4" id="KW-0689">Ribosomal protein</keyword>
<keyword evidence="4" id="KW-0699">rRNA-binding</keyword>
<organism evidence="6 7">
    <name type="scientific">Candidatus Berkelbacteria bacterium Athens1014_28</name>
    <dbReference type="NCBI Taxonomy" id="2017145"/>
    <lineage>
        <taxon>Bacteria</taxon>
        <taxon>Candidatus Berkelbacteria</taxon>
    </lineage>
</organism>
<sequence length="111" mass="12364">MKSVVLAPIITEKGVSLSSNNVYAFLVSPSANKHLVSCEIKQIFKVDVVSVNIINIPGKIKRSGKKFGKRSDIKKAYVRIKSGQKIAVFESEEEKKDKKVKSKDNKDKKAE</sequence>
<dbReference type="Pfam" id="PF00276">
    <property type="entry name" value="Ribosomal_L23"/>
    <property type="match status" value="1"/>
</dbReference>
<dbReference type="Proteomes" id="UP000316495">
    <property type="component" value="Unassembled WGS sequence"/>
</dbReference>
<evidence type="ECO:0000256" key="2">
    <source>
        <dbReference type="ARBA" id="ARBA00022980"/>
    </source>
</evidence>
<dbReference type="GO" id="GO:1990904">
    <property type="term" value="C:ribonucleoprotein complex"/>
    <property type="evidence" value="ECO:0007669"/>
    <property type="project" value="UniProtKB-KW"/>
</dbReference>
<dbReference type="Gene3D" id="3.30.70.330">
    <property type="match status" value="1"/>
</dbReference>
<comment type="similarity">
    <text evidence="1 4">Belongs to the universal ribosomal protein uL23 family.</text>
</comment>
<dbReference type="HAMAP" id="MF_01369_B">
    <property type="entry name" value="Ribosomal_uL23_B"/>
    <property type="match status" value="1"/>
</dbReference>
<protein>
    <recommendedName>
        <fullName evidence="4">Large ribosomal subunit protein uL23</fullName>
    </recommendedName>
</protein>
<evidence type="ECO:0000256" key="4">
    <source>
        <dbReference type="HAMAP-Rule" id="MF_01369"/>
    </source>
</evidence>
<evidence type="ECO:0000313" key="6">
    <source>
        <dbReference type="EMBL" id="TSC95278.1"/>
    </source>
</evidence>
<dbReference type="EMBL" id="VMGN01000001">
    <property type="protein sequence ID" value="TSC95278.1"/>
    <property type="molecule type" value="Genomic_DNA"/>
</dbReference>
<comment type="caution">
    <text evidence="6">The sequence shown here is derived from an EMBL/GenBank/DDBJ whole genome shotgun (WGS) entry which is preliminary data.</text>
</comment>
<feature type="region of interest" description="Disordered" evidence="5">
    <location>
        <begin position="92"/>
        <end position="111"/>
    </location>
</feature>
<feature type="compositionally biased region" description="Basic and acidic residues" evidence="5">
    <location>
        <begin position="93"/>
        <end position="111"/>
    </location>
</feature>
<dbReference type="GO" id="GO:0006412">
    <property type="term" value="P:translation"/>
    <property type="evidence" value="ECO:0007669"/>
    <property type="project" value="UniProtKB-UniRule"/>
</dbReference>
<dbReference type="NCBIfam" id="NF004363">
    <property type="entry name" value="PRK05738.2-4"/>
    <property type="match status" value="1"/>
</dbReference>
<evidence type="ECO:0000256" key="1">
    <source>
        <dbReference type="ARBA" id="ARBA00006700"/>
    </source>
</evidence>
<keyword evidence="3 4" id="KW-0687">Ribonucleoprotein</keyword>
<dbReference type="AlphaFoldDB" id="A0A554LQX1"/>
<reference evidence="6 7" key="1">
    <citation type="submission" date="2017-07" db="EMBL/GenBank/DDBJ databases">
        <title>Mechanisms for carbon and nitrogen cycling indicate functional differentiation within the Candidate Phyla Radiation.</title>
        <authorList>
            <person name="Danczak R.E."/>
            <person name="Johnston M.D."/>
            <person name="Kenah C."/>
            <person name="Slattery M."/>
            <person name="Wrighton K.C."/>
            <person name="Wilkins M.J."/>
        </authorList>
    </citation>
    <scope>NUCLEOTIDE SEQUENCE [LARGE SCALE GENOMIC DNA]</scope>
    <source>
        <strain evidence="6">Athens1014_28</strain>
    </source>
</reference>
<evidence type="ECO:0000313" key="7">
    <source>
        <dbReference type="Proteomes" id="UP000316495"/>
    </source>
</evidence>
<comment type="function">
    <text evidence="4">One of the early assembly proteins it binds 23S rRNA. One of the proteins that surrounds the polypeptide exit tunnel on the outside of the ribosome. Forms the main docking site for trigger factor binding to the ribosome.</text>
</comment>
<keyword evidence="4" id="KW-0694">RNA-binding</keyword>
<dbReference type="InterPro" id="IPR013025">
    <property type="entry name" value="Ribosomal_uL23-like"/>
</dbReference>
<proteinExistence type="inferred from homology"/>
<accession>A0A554LQX1</accession>
<dbReference type="GO" id="GO:0005840">
    <property type="term" value="C:ribosome"/>
    <property type="evidence" value="ECO:0007669"/>
    <property type="project" value="UniProtKB-KW"/>
</dbReference>
<dbReference type="SUPFAM" id="SSF54189">
    <property type="entry name" value="Ribosomal proteins S24e, L23 and L15e"/>
    <property type="match status" value="1"/>
</dbReference>
<dbReference type="GO" id="GO:0019843">
    <property type="term" value="F:rRNA binding"/>
    <property type="evidence" value="ECO:0007669"/>
    <property type="project" value="UniProtKB-UniRule"/>
</dbReference>
<evidence type="ECO:0000256" key="3">
    <source>
        <dbReference type="ARBA" id="ARBA00023274"/>
    </source>
</evidence>
<evidence type="ECO:0000256" key="5">
    <source>
        <dbReference type="SAM" id="MobiDB-lite"/>
    </source>
</evidence>
<comment type="subunit">
    <text evidence="4">Part of the 50S ribosomal subunit. Contacts protein L29, and trigger factor when it is bound to the ribosome.</text>
</comment>
<dbReference type="InterPro" id="IPR012678">
    <property type="entry name" value="Ribosomal_uL23/eL15/eS24_sf"/>
</dbReference>
<name>A0A554LQX1_9BACT</name>
<gene>
    <name evidence="4" type="primary">rplW</name>
    <name evidence="6" type="ORF">Athens101428_6</name>
</gene>
<dbReference type="InterPro" id="IPR012677">
    <property type="entry name" value="Nucleotide-bd_a/b_plait_sf"/>
</dbReference>
<dbReference type="GO" id="GO:0003735">
    <property type="term" value="F:structural constituent of ribosome"/>
    <property type="evidence" value="ECO:0007669"/>
    <property type="project" value="InterPro"/>
</dbReference>